<evidence type="ECO:0000256" key="4">
    <source>
        <dbReference type="ARBA" id="ARBA00022989"/>
    </source>
</evidence>
<evidence type="ECO:0000313" key="13">
    <source>
        <dbReference type="Proteomes" id="UP000593567"/>
    </source>
</evidence>
<evidence type="ECO:0000256" key="3">
    <source>
        <dbReference type="ARBA" id="ARBA00022729"/>
    </source>
</evidence>
<comment type="subunit">
    <text evidence="10">Interacts (via lumenal domain) with lysosomal protein MFSD1; the interaction starts while both proteins are still in the endoplasmic reticulum and is required for stabilization of MFSD1 in lysosomes but has no direct effect on its targeting to lysosomes or transporter activity.</text>
</comment>
<comment type="caution">
    <text evidence="12">The sequence shown here is derived from an EMBL/GenBank/DDBJ whole genome shotgun (WGS) entry which is preliminary data.</text>
</comment>
<keyword evidence="3 11" id="KW-0732">Signal</keyword>
<dbReference type="EMBL" id="VXIV02003269">
    <property type="protein sequence ID" value="KAF6018917.1"/>
    <property type="molecule type" value="Genomic_DNA"/>
</dbReference>
<protein>
    <submittedName>
        <fullName evidence="12">C1orf85</fullName>
    </submittedName>
</protein>
<dbReference type="AlphaFoldDB" id="A0A7J7IZB2"/>
<keyword evidence="5" id="KW-0472">Membrane</keyword>
<evidence type="ECO:0000256" key="2">
    <source>
        <dbReference type="ARBA" id="ARBA00022692"/>
    </source>
</evidence>
<comment type="function">
    <text evidence="8">Required to protect lysosomal transporter MFSD1 from lysosomal proteolysis and for MFSD1 lysosomal localization.</text>
</comment>
<feature type="signal peptide" evidence="11">
    <location>
        <begin position="1"/>
        <end position="27"/>
    </location>
</feature>
<reference evidence="12" key="1">
    <citation type="submission" date="2020-06" db="EMBL/GenBank/DDBJ databases">
        <title>Draft genome of Bugula neritina, a colonial animal packing powerful symbionts and potential medicines.</title>
        <authorList>
            <person name="Rayko M."/>
        </authorList>
    </citation>
    <scope>NUCLEOTIDE SEQUENCE [LARGE SCALE GENOMIC DNA]</scope>
    <source>
        <strain evidence="12">Kwan_BN1</strain>
    </source>
</reference>
<evidence type="ECO:0000256" key="6">
    <source>
        <dbReference type="ARBA" id="ARBA00023180"/>
    </source>
</evidence>
<keyword evidence="6" id="KW-0325">Glycoprotein</keyword>
<evidence type="ECO:0000256" key="9">
    <source>
        <dbReference type="ARBA" id="ARBA00024189"/>
    </source>
</evidence>
<keyword evidence="7" id="KW-0458">Lysosome</keyword>
<dbReference type="GO" id="GO:0005765">
    <property type="term" value="C:lysosomal membrane"/>
    <property type="evidence" value="ECO:0007669"/>
    <property type="project" value="UniProtKB-SubCell"/>
</dbReference>
<gene>
    <name evidence="12" type="ORF">EB796_022802</name>
</gene>
<dbReference type="OrthoDB" id="6264340at2759"/>
<evidence type="ECO:0000256" key="5">
    <source>
        <dbReference type="ARBA" id="ARBA00023136"/>
    </source>
</evidence>
<dbReference type="PANTHER" id="PTHR31981:SF1">
    <property type="entry name" value="GLYCOSYLATED LYSOSOMAL MEMBRANE PROTEIN"/>
    <property type="match status" value="1"/>
</dbReference>
<keyword evidence="2" id="KW-0812">Transmembrane</keyword>
<evidence type="ECO:0000256" key="7">
    <source>
        <dbReference type="ARBA" id="ARBA00023228"/>
    </source>
</evidence>
<dbReference type="Proteomes" id="UP000593567">
    <property type="component" value="Unassembled WGS sequence"/>
</dbReference>
<evidence type="ECO:0000256" key="11">
    <source>
        <dbReference type="SAM" id="SignalP"/>
    </source>
</evidence>
<keyword evidence="4" id="KW-1133">Transmembrane helix</keyword>
<evidence type="ECO:0000256" key="10">
    <source>
        <dbReference type="ARBA" id="ARBA00044960"/>
    </source>
</evidence>
<comment type="similarity">
    <text evidence="1">Belongs to the GLMP family.</text>
</comment>
<keyword evidence="13" id="KW-1185">Reference proteome</keyword>
<evidence type="ECO:0000256" key="8">
    <source>
        <dbReference type="ARBA" id="ARBA00024176"/>
    </source>
</evidence>
<accession>A0A7J7IZB2</accession>
<dbReference type="InterPro" id="IPR029382">
    <property type="entry name" value="NCU-G1"/>
</dbReference>
<organism evidence="12 13">
    <name type="scientific">Bugula neritina</name>
    <name type="common">Brown bryozoan</name>
    <name type="synonym">Sertularia neritina</name>
    <dbReference type="NCBI Taxonomy" id="10212"/>
    <lineage>
        <taxon>Eukaryota</taxon>
        <taxon>Metazoa</taxon>
        <taxon>Spiralia</taxon>
        <taxon>Lophotrochozoa</taxon>
        <taxon>Bryozoa</taxon>
        <taxon>Gymnolaemata</taxon>
        <taxon>Cheilostomatida</taxon>
        <taxon>Flustrina</taxon>
        <taxon>Buguloidea</taxon>
        <taxon>Bugulidae</taxon>
        <taxon>Bugula</taxon>
    </lineage>
</organism>
<proteinExistence type="inferred from homology"/>
<evidence type="ECO:0000313" key="12">
    <source>
        <dbReference type="EMBL" id="KAF6018917.1"/>
    </source>
</evidence>
<dbReference type="Pfam" id="PF15065">
    <property type="entry name" value="NCU-G1"/>
    <property type="match status" value="1"/>
</dbReference>
<sequence length="288" mass="32359">MARQIFPDFSFWLKIVVGLLAISQTTASGLTEFERTYKRTLSTLAENPHCEEWWCTNSTFTGGSLTHIVGTGPKDELHHLLSTVGAPTLLISRTKLGAKLFVNYTNFLSSVSYLPEGVVEHSLGLIFSSIYEFDDYDDKADLSSYDNSCVFRHDLTNLQWTLTRMNTDDSSSQSVMVNATSSGNDTLLSGDGHLSFIVRYDGKDGRIDSVPHMEHTANSSVITIIMSKFRTRFEHSRFAIELVMFSTDEKGLKQDATQVHTTNSLDDEIFTRCIPEISIYRELPCPVR</sequence>
<feature type="chain" id="PRO_5029641040" evidence="11">
    <location>
        <begin position="28"/>
        <end position="288"/>
    </location>
</feature>
<evidence type="ECO:0000256" key="1">
    <source>
        <dbReference type="ARBA" id="ARBA00010599"/>
    </source>
</evidence>
<name>A0A7J7IZB2_BUGNE</name>
<dbReference type="PANTHER" id="PTHR31981">
    <property type="entry name" value="GLYCOSYLATED LYSOSOMAL MEMBRANE PROTEIN"/>
    <property type="match status" value="1"/>
</dbReference>
<comment type="subcellular location">
    <subcellularLocation>
        <location evidence="9">Lysosome membrane</location>
        <topology evidence="9">Single-pass type I membrane protein</topology>
        <orientation evidence="9">Lumenal side</orientation>
    </subcellularLocation>
</comment>